<proteinExistence type="predicted"/>
<comment type="caution">
    <text evidence="1">The sequence shown here is derived from an EMBL/GenBank/DDBJ whole genome shotgun (WGS) entry which is preliminary data.</text>
</comment>
<organism evidence="1 2">
    <name type="scientific">Stentor coeruleus</name>
    <dbReference type="NCBI Taxonomy" id="5963"/>
    <lineage>
        <taxon>Eukaryota</taxon>
        <taxon>Sar</taxon>
        <taxon>Alveolata</taxon>
        <taxon>Ciliophora</taxon>
        <taxon>Postciliodesmatophora</taxon>
        <taxon>Heterotrichea</taxon>
        <taxon>Heterotrichida</taxon>
        <taxon>Stentoridae</taxon>
        <taxon>Stentor</taxon>
    </lineage>
</organism>
<dbReference type="InterPro" id="IPR049567">
    <property type="entry name" value="WDR59-like"/>
</dbReference>
<evidence type="ECO:0000313" key="2">
    <source>
        <dbReference type="Proteomes" id="UP000187209"/>
    </source>
</evidence>
<dbReference type="GO" id="GO:1904263">
    <property type="term" value="P:positive regulation of TORC1 signaling"/>
    <property type="evidence" value="ECO:0007669"/>
    <property type="project" value="TreeGrafter"/>
</dbReference>
<dbReference type="EMBL" id="MPUH01000348">
    <property type="protein sequence ID" value="OMJ82226.1"/>
    <property type="molecule type" value="Genomic_DNA"/>
</dbReference>
<dbReference type="GO" id="GO:0005774">
    <property type="term" value="C:vacuolar membrane"/>
    <property type="evidence" value="ECO:0007669"/>
    <property type="project" value="TreeGrafter"/>
</dbReference>
<dbReference type="GO" id="GO:0034198">
    <property type="term" value="P:cellular response to amino acid starvation"/>
    <property type="evidence" value="ECO:0007669"/>
    <property type="project" value="TreeGrafter"/>
</dbReference>
<dbReference type="GO" id="GO:0035859">
    <property type="term" value="C:Seh1-associated complex"/>
    <property type="evidence" value="ECO:0007669"/>
    <property type="project" value="TreeGrafter"/>
</dbReference>
<name>A0A1R2BZP2_9CILI</name>
<dbReference type="InterPro" id="IPR001680">
    <property type="entry name" value="WD40_rpt"/>
</dbReference>
<dbReference type="InterPro" id="IPR036322">
    <property type="entry name" value="WD40_repeat_dom_sf"/>
</dbReference>
<dbReference type="OrthoDB" id="311712at2759"/>
<dbReference type="AlphaFoldDB" id="A0A1R2BZP2"/>
<dbReference type="PANTHER" id="PTHR46170">
    <property type="entry name" value="GATOR COMPLEX PROTEIN WDR59"/>
    <property type="match status" value="1"/>
</dbReference>
<reference evidence="1 2" key="1">
    <citation type="submission" date="2016-11" db="EMBL/GenBank/DDBJ databases">
        <title>The macronuclear genome of Stentor coeruleus: a giant cell with tiny introns.</title>
        <authorList>
            <person name="Slabodnick M."/>
            <person name="Ruby J.G."/>
            <person name="Reiff S.B."/>
            <person name="Swart E.C."/>
            <person name="Gosai S."/>
            <person name="Prabakaran S."/>
            <person name="Witkowska E."/>
            <person name="Larue G.E."/>
            <person name="Fisher S."/>
            <person name="Freeman R.M."/>
            <person name="Gunawardena J."/>
            <person name="Chu W."/>
            <person name="Stover N.A."/>
            <person name="Gregory B.D."/>
            <person name="Nowacki M."/>
            <person name="Derisi J."/>
            <person name="Roy S.W."/>
            <person name="Marshall W.F."/>
            <person name="Sood P."/>
        </authorList>
    </citation>
    <scope>NUCLEOTIDE SEQUENCE [LARGE SCALE GENOMIC DNA]</scope>
    <source>
        <strain evidence="1">WM001</strain>
    </source>
</reference>
<dbReference type="GO" id="GO:0035591">
    <property type="term" value="F:signaling adaptor activity"/>
    <property type="evidence" value="ECO:0007669"/>
    <property type="project" value="TreeGrafter"/>
</dbReference>
<keyword evidence="2" id="KW-1185">Reference proteome</keyword>
<dbReference type="PANTHER" id="PTHR46170:SF1">
    <property type="entry name" value="GATOR COMPLEX PROTEIN WDR59"/>
    <property type="match status" value="1"/>
</dbReference>
<dbReference type="SUPFAM" id="SSF50978">
    <property type="entry name" value="WD40 repeat-like"/>
    <property type="match status" value="1"/>
</dbReference>
<protein>
    <submittedName>
        <fullName evidence="1">Uncharacterized protein</fullName>
    </submittedName>
</protein>
<dbReference type="Gene3D" id="2.130.10.10">
    <property type="entry name" value="YVTN repeat-like/Quinoprotein amine dehydrogenase"/>
    <property type="match status" value="2"/>
</dbReference>
<gene>
    <name evidence="1" type="ORF">SteCoe_17127</name>
</gene>
<dbReference type="Proteomes" id="UP000187209">
    <property type="component" value="Unassembled WGS sequence"/>
</dbReference>
<dbReference type="InterPro" id="IPR015943">
    <property type="entry name" value="WD40/YVTN_repeat-like_dom_sf"/>
</dbReference>
<evidence type="ECO:0000313" key="1">
    <source>
        <dbReference type="EMBL" id="OMJ82226.1"/>
    </source>
</evidence>
<accession>A0A1R2BZP2</accession>
<dbReference type="SMART" id="SM00320">
    <property type="entry name" value="WD40"/>
    <property type="match status" value="6"/>
</dbReference>
<sequence>MINIQLDKAYTCLSSNNFCLAIGGKGGVSVINHKQEITQIHANECHTLSFSSSELLAVCNDKIVEIYDGQSKIWGSEKHVRRILDIDWNSAGLLATCSKDSKLYAWDPRIPEPAIVFAPTKGVGVHCLAWSKHSNDVIASGHETALKIWDARLPKKSVCTVRSAHPGRIIGLDWHHNSSNLLSNSLLSLVKTWKTTIASISVVNSAQTHFQSIKTLFSPDDSRIVYTSENNDGKIHFLNTEDLKVHSSNNMGSSVEDLDWHGDSLAVLCADRVLKIIGFDNKENNDRGEMIEDFQDCDAFDCSMTIMNFEEEIKCMESSPKEGIFIENYGLGQRFCLIRIHNKKEFLKYMLNFPIDYPDSPPTYMLQASSKYLSTSAPLEIKRLETDLVKRSKKLCKAKGFSIQKICDYLLTQLNSITDIEGYEDFNDFLENILDYPSYPKNTPLTCIHAWHPSGDLLVFISSESTSNYAFEDIFDLESSHYQAGIHAEKFGPVSDHDMEEETSSIVKVIPNKNVLDELFRELAFSGDSPNEICTKNARVCERHKLNDLAGIWLSFLPSWELIKDQDCWSVHPLGLKFLIKLLKYFWKTKNYYGQIFTSIYCVMCLEIVNTSMPISAEIEFNHVTVKDLMFFLLKELSEHLYRWNIMINSRAIMKLAGNLGNSQYLLSSPLSLGFDVVHNFTYHSKSYCNNCNKKSLICAICLGVVTSLGMFCKSCGHGGHLWHQQKWFYRESVCPAGCGCNCLMKMQNNSEMFFNRNITR</sequence>